<name>A0ABU8WFE8_9BURK</name>
<proteinExistence type="predicted"/>
<evidence type="ECO:0000313" key="2">
    <source>
        <dbReference type="Proteomes" id="UP001385892"/>
    </source>
</evidence>
<organism evidence="1 2">
    <name type="scientific">Variovorax rhizosphaerae</name>
    <dbReference type="NCBI Taxonomy" id="1836200"/>
    <lineage>
        <taxon>Bacteria</taxon>
        <taxon>Pseudomonadati</taxon>
        <taxon>Pseudomonadota</taxon>
        <taxon>Betaproteobacteria</taxon>
        <taxon>Burkholderiales</taxon>
        <taxon>Comamonadaceae</taxon>
        <taxon>Variovorax</taxon>
    </lineage>
</organism>
<protein>
    <submittedName>
        <fullName evidence="1">Uncharacterized protein</fullName>
    </submittedName>
</protein>
<dbReference type="EMBL" id="JBBKZT010000002">
    <property type="protein sequence ID" value="MEJ8846166.1"/>
    <property type="molecule type" value="Genomic_DNA"/>
</dbReference>
<keyword evidence="2" id="KW-1185">Reference proteome</keyword>
<dbReference type="RefSeq" id="WP_340341312.1">
    <property type="nucleotide sequence ID" value="NZ_JBBKZT010000002.1"/>
</dbReference>
<evidence type="ECO:0000313" key="1">
    <source>
        <dbReference type="EMBL" id="MEJ8846166.1"/>
    </source>
</evidence>
<comment type="caution">
    <text evidence="1">The sequence shown here is derived from an EMBL/GenBank/DDBJ whole genome shotgun (WGS) entry which is preliminary data.</text>
</comment>
<dbReference type="Proteomes" id="UP001385892">
    <property type="component" value="Unassembled WGS sequence"/>
</dbReference>
<gene>
    <name evidence="1" type="ORF">WKW82_05885</name>
</gene>
<sequence>MTNKFAARLPKTAPSRGLTDAIGQLTKQLDLEHEEIFPIQSKDALTGAKGGKRAVRVQGGRVVELREPKNNNCLIKIDNSRNG</sequence>
<reference evidence="1 2" key="1">
    <citation type="submission" date="2024-03" db="EMBL/GenBank/DDBJ databases">
        <title>Novel species of the genus Variovorax.</title>
        <authorList>
            <person name="Liu Q."/>
            <person name="Xin Y.-H."/>
        </authorList>
    </citation>
    <scope>NUCLEOTIDE SEQUENCE [LARGE SCALE GENOMIC DNA]</scope>
    <source>
        <strain evidence="1 2">KACC 18900</strain>
    </source>
</reference>
<accession>A0ABU8WFE8</accession>